<organism evidence="1">
    <name type="scientific">candidate division CPR3 bacterium</name>
    <dbReference type="NCBI Taxonomy" id="2268181"/>
    <lineage>
        <taxon>Bacteria</taxon>
        <taxon>Bacteria division CPR3</taxon>
    </lineage>
</organism>
<accession>A0A7C1SNY3</accession>
<dbReference type="AlphaFoldDB" id="A0A7C1SNY3"/>
<name>A0A7C1SNY3_UNCC3</name>
<proteinExistence type="predicted"/>
<comment type="caution">
    <text evidence="1">The sequence shown here is derived from an EMBL/GenBank/DDBJ whole genome shotgun (WGS) entry which is preliminary data.</text>
</comment>
<reference evidence="1" key="1">
    <citation type="journal article" date="2020" name="mSystems">
        <title>Genome- and Community-Level Interaction Insights into Carbon Utilization and Element Cycling Functions of Hydrothermarchaeota in Hydrothermal Sediment.</title>
        <authorList>
            <person name="Zhou Z."/>
            <person name="Liu Y."/>
            <person name="Xu W."/>
            <person name="Pan J."/>
            <person name="Luo Z.H."/>
            <person name="Li M."/>
        </authorList>
    </citation>
    <scope>NUCLEOTIDE SEQUENCE [LARGE SCALE GENOMIC DNA]</scope>
    <source>
        <strain evidence="1">HyVt-369</strain>
    </source>
</reference>
<dbReference type="EMBL" id="DRHL01000076">
    <property type="protein sequence ID" value="HEB13612.1"/>
    <property type="molecule type" value="Genomic_DNA"/>
</dbReference>
<evidence type="ECO:0000313" key="1">
    <source>
        <dbReference type="EMBL" id="HEB13612.1"/>
    </source>
</evidence>
<gene>
    <name evidence="1" type="ORF">ENI13_01380</name>
</gene>
<protein>
    <submittedName>
        <fullName evidence="1">Uncharacterized protein</fullName>
    </submittedName>
</protein>
<dbReference type="Proteomes" id="UP000885695">
    <property type="component" value="Unassembled WGS sequence"/>
</dbReference>
<sequence>MTNEYFSDKVKEINSSMNPEELFEKAQHITISLPPYPSKEEFESACLFFSAAKKLGKDASLQGANLNSPLKEPLQGKTFTVSLRGLSDVISKIHYEKSGGDVKLYFTLRDGEISSNNIALESSQASNLILIVGNNSARDNSSEIDNTSSIQGTKDFLDTTLSLLSPFDVPGVQLLSLVLSRLQENPQKLYTAHITRQDFVETKTTQLHLRETANEIKEYGDKTASYFILFETQKETKGILWSENSQIQKRILSQGIGSIKNNWMVCSFPQKNSEDALNNILKTLNS</sequence>